<name>A0A1N6Z8P0_9EURY</name>
<sequence>MSEQLAGFKSADIVFTDGKSLADVTVAIYPGWIRIQTESTNQFHPREQVDRIQSNR</sequence>
<dbReference type="AlphaFoldDB" id="A0A1N6Z8P0"/>
<dbReference type="EMBL" id="FTNO01000001">
    <property type="protein sequence ID" value="SIR23185.1"/>
    <property type="molecule type" value="Genomic_DNA"/>
</dbReference>
<evidence type="ECO:0000313" key="2">
    <source>
        <dbReference type="Proteomes" id="UP000186914"/>
    </source>
</evidence>
<reference evidence="2" key="1">
    <citation type="submission" date="2017-01" db="EMBL/GenBank/DDBJ databases">
        <authorList>
            <person name="Varghese N."/>
            <person name="Submissions S."/>
        </authorList>
    </citation>
    <scope>NUCLEOTIDE SEQUENCE [LARGE SCALE GENOMIC DNA]</scope>
    <source>
        <strain evidence="2">CGMCC 1.7737</strain>
    </source>
</reference>
<evidence type="ECO:0000313" key="1">
    <source>
        <dbReference type="EMBL" id="SIR23185.1"/>
    </source>
</evidence>
<protein>
    <submittedName>
        <fullName evidence="1">Uncharacterized protein</fullName>
    </submittedName>
</protein>
<gene>
    <name evidence="1" type="ORF">SAMN05421858_1922</name>
</gene>
<dbReference type="OrthoDB" id="246116at2157"/>
<proteinExistence type="predicted"/>
<dbReference type="RefSeq" id="WP_175609652.1">
    <property type="nucleotide sequence ID" value="NZ_FTNO01000001.1"/>
</dbReference>
<organism evidence="1 2">
    <name type="scientific">Haladaptatus litoreus</name>
    <dbReference type="NCBI Taxonomy" id="553468"/>
    <lineage>
        <taxon>Archaea</taxon>
        <taxon>Methanobacteriati</taxon>
        <taxon>Methanobacteriota</taxon>
        <taxon>Stenosarchaea group</taxon>
        <taxon>Halobacteria</taxon>
        <taxon>Halobacteriales</taxon>
        <taxon>Haladaptataceae</taxon>
        <taxon>Haladaptatus</taxon>
    </lineage>
</organism>
<keyword evidence="2" id="KW-1185">Reference proteome</keyword>
<accession>A0A1N6Z8P0</accession>
<dbReference type="Proteomes" id="UP000186914">
    <property type="component" value="Unassembled WGS sequence"/>
</dbReference>